<organism evidence="2">
    <name type="scientific">freshwater metagenome</name>
    <dbReference type="NCBI Taxonomy" id="449393"/>
    <lineage>
        <taxon>unclassified sequences</taxon>
        <taxon>metagenomes</taxon>
        <taxon>ecological metagenomes</taxon>
    </lineage>
</organism>
<protein>
    <submittedName>
        <fullName evidence="2">Unannotated protein</fullName>
    </submittedName>
</protein>
<evidence type="ECO:0000313" key="2">
    <source>
        <dbReference type="EMBL" id="CAB4740847.1"/>
    </source>
</evidence>
<dbReference type="InterPro" id="IPR039424">
    <property type="entry name" value="SBP_5"/>
</dbReference>
<dbReference type="PANTHER" id="PTHR30290">
    <property type="entry name" value="PERIPLASMIC BINDING COMPONENT OF ABC TRANSPORTER"/>
    <property type="match status" value="1"/>
</dbReference>
<dbReference type="GO" id="GO:0015833">
    <property type="term" value="P:peptide transport"/>
    <property type="evidence" value="ECO:0007669"/>
    <property type="project" value="TreeGrafter"/>
</dbReference>
<reference evidence="2" key="1">
    <citation type="submission" date="2020-05" db="EMBL/GenBank/DDBJ databases">
        <authorList>
            <person name="Chiriac C."/>
            <person name="Salcher M."/>
            <person name="Ghai R."/>
            <person name="Kavagutti S V."/>
        </authorList>
    </citation>
    <scope>NUCLEOTIDE SEQUENCE</scope>
</reference>
<dbReference type="GO" id="GO:1904680">
    <property type="term" value="F:peptide transmembrane transporter activity"/>
    <property type="evidence" value="ECO:0007669"/>
    <property type="project" value="TreeGrafter"/>
</dbReference>
<evidence type="ECO:0000259" key="1">
    <source>
        <dbReference type="Pfam" id="PF00496"/>
    </source>
</evidence>
<name>A0A6J6T1V1_9ZZZZ</name>
<dbReference type="InterPro" id="IPR000914">
    <property type="entry name" value="SBP_5_dom"/>
</dbReference>
<dbReference type="SUPFAM" id="SSF53850">
    <property type="entry name" value="Periplasmic binding protein-like II"/>
    <property type="match status" value="1"/>
</dbReference>
<gene>
    <name evidence="2" type="ORF">UFOPK2816_00270</name>
</gene>
<dbReference type="Gene3D" id="3.40.190.10">
    <property type="entry name" value="Periplasmic binding protein-like II"/>
    <property type="match status" value="1"/>
</dbReference>
<dbReference type="PANTHER" id="PTHR30290:SF65">
    <property type="entry name" value="MONOACYL PHOSPHATIDYLINOSITOL TETRAMANNOSIDE-BINDING PROTEIN LPQW-RELATED"/>
    <property type="match status" value="1"/>
</dbReference>
<dbReference type="Gene3D" id="3.10.105.10">
    <property type="entry name" value="Dipeptide-binding Protein, Domain 3"/>
    <property type="match status" value="1"/>
</dbReference>
<dbReference type="EMBL" id="CAEZZB010000015">
    <property type="protein sequence ID" value="CAB4740847.1"/>
    <property type="molecule type" value="Genomic_DNA"/>
</dbReference>
<proteinExistence type="predicted"/>
<sequence length="621" mass="66754">MKLTRSAKFALALVASSALAVSILTPAQAATRSTVVLISSADITSLNSGTQNGNTSYNNVPASLTGMGFLYYDADATLVKNTKFGTMKVVKKTANDFQIKYTVASGQQWSDGTPIDAVDLLVSHIIQSDKYSKEAGLGDPSDGKVTPAFDSVSYSSTYADHVVGLPIVSSDRMSLTVKFDKPLPDWELLAPGPTPVHALTLMADGKKGLQSASANITAKNKFKNWFLTKNPKLVAVGKIWSTGYDLTKIDASTNELLLVSNGGFIVSKFTFGDSMTLVRNPKYTSGPAMQTVNPVNTIVIKIIKDNTAMVQALRNGDVDVYYNTLPTANDKLVLEALPNATTITKVGGNYSHLDLRVGTFTGEAEYKGIFAGNSQRSKDLRKAFLLATPRQQMVDTLIKPVKPDASTLDTQFAFQGTSEYKTITGSSGVSEYTTGTQADRTAKALALVKKYYPTASADNPLAPVNFVHANTTLRNNLAKLIIAEATKAGFKVTDTASANLFGPVDNNMQSKFDVTMYGFGLNSISQANSTAIYKSDGGNNVWGWNDPEVDKLMKSLEGDILTPAEITAKRLAADKLIMANAWGLPLYANPTIASYSKDLKGIDPAPIGANITWNFFDWSFK</sequence>
<accession>A0A6J6T1V1</accession>
<dbReference type="AlphaFoldDB" id="A0A6J6T1V1"/>
<feature type="domain" description="Solute-binding protein family 5" evidence="1">
    <location>
        <begin position="95"/>
        <end position="539"/>
    </location>
</feature>
<dbReference type="Pfam" id="PF00496">
    <property type="entry name" value="SBP_bac_5"/>
    <property type="match status" value="1"/>
</dbReference>